<protein>
    <recommendedName>
        <fullName evidence="3">SAF domain-containing protein</fullName>
    </recommendedName>
</protein>
<evidence type="ECO:0000313" key="1">
    <source>
        <dbReference type="EMBL" id="TDP94780.1"/>
    </source>
</evidence>
<name>A0A4R6S509_LABRH</name>
<organism evidence="1 2">
    <name type="scientific">Labedaea rhizosphaerae</name>
    <dbReference type="NCBI Taxonomy" id="598644"/>
    <lineage>
        <taxon>Bacteria</taxon>
        <taxon>Bacillati</taxon>
        <taxon>Actinomycetota</taxon>
        <taxon>Actinomycetes</taxon>
        <taxon>Pseudonocardiales</taxon>
        <taxon>Pseudonocardiaceae</taxon>
        <taxon>Labedaea</taxon>
    </lineage>
</organism>
<dbReference type="Proteomes" id="UP000295444">
    <property type="component" value="Unassembled WGS sequence"/>
</dbReference>
<reference evidence="1 2" key="1">
    <citation type="submission" date="2019-03" db="EMBL/GenBank/DDBJ databases">
        <title>Genomic Encyclopedia of Type Strains, Phase IV (KMG-IV): sequencing the most valuable type-strain genomes for metagenomic binning, comparative biology and taxonomic classification.</title>
        <authorList>
            <person name="Goeker M."/>
        </authorList>
    </citation>
    <scope>NUCLEOTIDE SEQUENCE [LARGE SCALE GENOMIC DNA]</scope>
    <source>
        <strain evidence="1 2">DSM 45361</strain>
    </source>
</reference>
<accession>A0A4R6S509</accession>
<proteinExistence type="predicted"/>
<keyword evidence="2" id="KW-1185">Reference proteome</keyword>
<sequence>MRIRPVRLSLIAWLAVLLFGGAGVIYLSVTSGSDYVCEPVRDLPPYHQVAKSDVRVVAVPHGSAPDGATGSPESLIGRYTVQAQPAGRPLVPSAMGPVLPPGSLGGPVVALAAAPETTLGDRLQRGDLVDVLLSSGARAQRVSGALVLDLVSGPRAAVVLQVSAAQVPIVAGLRATAPVVVRTEPYQSP</sequence>
<gene>
    <name evidence="1" type="ORF">EV186_10512</name>
</gene>
<dbReference type="AlphaFoldDB" id="A0A4R6S509"/>
<dbReference type="EMBL" id="SNXZ01000005">
    <property type="protein sequence ID" value="TDP94780.1"/>
    <property type="molecule type" value="Genomic_DNA"/>
</dbReference>
<evidence type="ECO:0008006" key="3">
    <source>
        <dbReference type="Google" id="ProtNLM"/>
    </source>
</evidence>
<dbReference type="RefSeq" id="WP_133852207.1">
    <property type="nucleotide sequence ID" value="NZ_SNXZ01000005.1"/>
</dbReference>
<dbReference type="CDD" id="cd11614">
    <property type="entry name" value="SAF_CpaB_FlgA_like"/>
    <property type="match status" value="1"/>
</dbReference>
<evidence type="ECO:0000313" key="2">
    <source>
        <dbReference type="Proteomes" id="UP000295444"/>
    </source>
</evidence>
<comment type="caution">
    <text evidence="1">The sequence shown here is derived from an EMBL/GenBank/DDBJ whole genome shotgun (WGS) entry which is preliminary data.</text>
</comment>